<dbReference type="AlphaFoldDB" id="A0A841JZP1"/>
<protein>
    <submittedName>
        <fullName evidence="2">Uncharacterized protein</fullName>
    </submittedName>
</protein>
<evidence type="ECO:0000313" key="3">
    <source>
        <dbReference type="Proteomes" id="UP000538666"/>
    </source>
</evidence>
<gene>
    <name evidence="2" type="ORF">HNQ77_003127</name>
</gene>
<proteinExistence type="predicted"/>
<keyword evidence="3" id="KW-1185">Reference proteome</keyword>
<sequence length="63" mass="7051">MSMALPQPFAGLEITQGEDKKQKGEDNHQEIEHRKTPLPDCRAGELKIEMCGELREIALFANG</sequence>
<organism evidence="2 3">
    <name type="scientific">Silvibacterium bohemicum</name>
    <dbReference type="NCBI Taxonomy" id="1577686"/>
    <lineage>
        <taxon>Bacteria</taxon>
        <taxon>Pseudomonadati</taxon>
        <taxon>Acidobacteriota</taxon>
        <taxon>Terriglobia</taxon>
        <taxon>Terriglobales</taxon>
        <taxon>Acidobacteriaceae</taxon>
        <taxon>Silvibacterium</taxon>
    </lineage>
</organism>
<evidence type="ECO:0000313" key="2">
    <source>
        <dbReference type="EMBL" id="MBB6145169.1"/>
    </source>
</evidence>
<feature type="region of interest" description="Disordered" evidence="1">
    <location>
        <begin position="1"/>
        <end position="38"/>
    </location>
</feature>
<dbReference type="Proteomes" id="UP000538666">
    <property type="component" value="Unassembled WGS sequence"/>
</dbReference>
<dbReference type="RefSeq" id="WP_156186162.1">
    <property type="nucleotide sequence ID" value="NZ_JACHEK010000006.1"/>
</dbReference>
<dbReference type="EMBL" id="JACHEK010000006">
    <property type="protein sequence ID" value="MBB6145169.1"/>
    <property type="molecule type" value="Genomic_DNA"/>
</dbReference>
<name>A0A841JZP1_9BACT</name>
<accession>A0A841JZP1</accession>
<evidence type="ECO:0000256" key="1">
    <source>
        <dbReference type="SAM" id="MobiDB-lite"/>
    </source>
</evidence>
<feature type="compositionally biased region" description="Basic and acidic residues" evidence="1">
    <location>
        <begin position="17"/>
        <end position="38"/>
    </location>
</feature>
<comment type="caution">
    <text evidence="2">The sequence shown here is derived from an EMBL/GenBank/DDBJ whole genome shotgun (WGS) entry which is preliminary data.</text>
</comment>
<reference evidence="2 3" key="1">
    <citation type="submission" date="2020-08" db="EMBL/GenBank/DDBJ databases">
        <title>Genomic Encyclopedia of Type Strains, Phase IV (KMG-IV): sequencing the most valuable type-strain genomes for metagenomic binning, comparative biology and taxonomic classification.</title>
        <authorList>
            <person name="Goeker M."/>
        </authorList>
    </citation>
    <scope>NUCLEOTIDE SEQUENCE [LARGE SCALE GENOMIC DNA]</scope>
    <source>
        <strain evidence="2 3">DSM 103733</strain>
    </source>
</reference>